<feature type="transmembrane region" description="Helical" evidence="1">
    <location>
        <begin position="442"/>
        <end position="465"/>
    </location>
</feature>
<keyword evidence="4" id="KW-1185">Reference proteome</keyword>
<dbReference type="Pfam" id="PF06011">
    <property type="entry name" value="TRP"/>
    <property type="match status" value="1"/>
</dbReference>
<dbReference type="AlphaFoldDB" id="A0A1E3P840"/>
<feature type="transmembrane region" description="Helical" evidence="1">
    <location>
        <begin position="368"/>
        <end position="389"/>
    </location>
</feature>
<keyword evidence="1" id="KW-0472">Membrane</keyword>
<dbReference type="PANTHER" id="PTHR31145:SF6">
    <property type="entry name" value="INTEGRAL MEMBRANE PROTEIN (AFU_ORTHOLOGUE AFUA_7G01610)"/>
    <property type="match status" value="1"/>
</dbReference>
<feature type="transmembrane region" description="Helical" evidence="1">
    <location>
        <begin position="226"/>
        <end position="248"/>
    </location>
</feature>
<dbReference type="GO" id="GO:0055085">
    <property type="term" value="P:transmembrane transport"/>
    <property type="evidence" value="ECO:0007669"/>
    <property type="project" value="TreeGrafter"/>
</dbReference>
<protein>
    <recommendedName>
        <fullName evidence="2">TRP C-terminal domain-containing protein</fullName>
    </recommendedName>
</protein>
<organism evidence="3 4">
    <name type="scientific">Wickerhamomyces anomalus (strain ATCC 58044 / CBS 1984 / NCYC 433 / NRRL Y-366-8)</name>
    <name type="common">Yeast</name>
    <name type="synonym">Hansenula anomala</name>
    <dbReference type="NCBI Taxonomy" id="683960"/>
    <lineage>
        <taxon>Eukaryota</taxon>
        <taxon>Fungi</taxon>
        <taxon>Dikarya</taxon>
        <taxon>Ascomycota</taxon>
        <taxon>Saccharomycotina</taxon>
        <taxon>Saccharomycetes</taxon>
        <taxon>Phaffomycetales</taxon>
        <taxon>Wickerhamomycetaceae</taxon>
        <taxon>Wickerhamomyces</taxon>
    </lineage>
</organism>
<evidence type="ECO:0000259" key="2">
    <source>
        <dbReference type="Pfam" id="PF06011"/>
    </source>
</evidence>
<dbReference type="GeneID" id="30203291"/>
<sequence>MLLRTRNLTGFFLELILTVSLFFPTLINSAYVQPYSCEADLKPLDLIHSNIISNPIVAVMIKDNFIYYRLDFLTSVEINDVNYTTNLYTTLNIQSKFINGAVFEKSVRLCEYVRSTNDSDTLDPFGFPAVNTTNQDSSHSNTSIVPWPTASNIPPLISKRGQGEAENICPLSPHGSYQINYAADISSDRYFGSYQTKFTFLSANETENNEIGCFQVYATPYHPTSITYPISFGVMAIFIIGAITNFYIFHFSSHQESDNVFLIIASSICNEPLLNELTPDVTMLFNFLQFVLFACALDLNYPGFLQPIISYLNWVALIRIDIFSSQFINALSENGVYKSLGRRGLFGIFPEDGQVPRGDTISKLWKNFMVWIWCIITFFIIITQLFIFFKQYITKNRKISGLKSRFYFAFGSITQFFYVIFPLPFISLSCFLILGLSKTYRYLGLTSCVFCIIFLFIWLLGFTIFSVKTVILQRNKLYSSFKTIACWSSLYHWYKPECSFFLIIKRIIVLFQGIVIGFGQDNGIVQLSLLIFIEIVQLLLLFYFQPYFNKIRNVWGISVSFSSLVILGLNIAYIRELYVPTRIRSVIGDVQLFICALIILIFFTFFIIRTVQVFRSTIKKKNIDNKLLNKVDDKMNDSTGNDTTLDDGYEEEDSPEFEFEAPSDYHCATSFPRPRLEHHHSRQESIRSKDSSIVELTDQRVLPGLSLSYLHSKEYLPAPVSPIDDEFLANVSKNDSELRNLWAKRNNFKRLSRFETESSFESGIEMKRRSKASIDEMTRGNNKGFQVVGRKPIVVNNEASASSTLLKPQEDKKKGFQVVGRKPIVVNHNARKRSSEDE</sequence>
<name>A0A1E3P840_WICAA</name>
<dbReference type="RefSeq" id="XP_019040782.1">
    <property type="nucleotide sequence ID" value="XM_019186045.1"/>
</dbReference>
<reference evidence="3 4" key="1">
    <citation type="journal article" date="2016" name="Proc. Natl. Acad. Sci. U.S.A.">
        <title>Comparative genomics of biotechnologically important yeasts.</title>
        <authorList>
            <person name="Riley R."/>
            <person name="Haridas S."/>
            <person name="Wolfe K.H."/>
            <person name="Lopes M.R."/>
            <person name="Hittinger C.T."/>
            <person name="Goeker M."/>
            <person name="Salamov A.A."/>
            <person name="Wisecaver J.H."/>
            <person name="Long T.M."/>
            <person name="Calvey C.H."/>
            <person name="Aerts A.L."/>
            <person name="Barry K.W."/>
            <person name="Choi C."/>
            <person name="Clum A."/>
            <person name="Coughlan A.Y."/>
            <person name="Deshpande S."/>
            <person name="Douglass A.P."/>
            <person name="Hanson S.J."/>
            <person name="Klenk H.-P."/>
            <person name="LaButti K.M."/>
            <person name="Lapidus A."/>
            <person name="Lindquist E.A."/>
            <person name="Lipzen A.M."/>
            <person name="Meier-Kolthoff J.P."/>
            <person name="Ohm R.A."/>
            <person name="Otillar R.P."/>
            <person name="Pangilinan J.L."/>
            <person name="Peng Y."/>
            <person name="Rokas A."/>
            <person name="Rosa C.A."/>
            <person name="Scheuner C."/>
            <person name="Sibirny A.A."/>
            <person name="Slot J.C."/>
            <person name="Stielow J.B."/>
            <person name="Sun H."/>
            <person name="Kurtzman C.P."/>
            <person name="Blackwell M."/>
            <person name="Grigoriev I.V."/>
            <person name="Jeffries T.W."/>
        </authorList>
    </citation>
    <scope>NUCLEOTIDE SEQUENCE [LARGE SCALE GENOMIC DNA]</scope>
    <source>
        <strain evidence="4">ATCC 58044 / CBS 1984 / NCYC 433 / NRRL Y-366-8</strain>
    </source>
</reference>
<gene>
    <name evidence="3" type="ORF">WICANDRAFT_86459</name>
</gene>
<keyword evidence="1" id="KW-1133">Transmembrane helix</keyword>
<accession>A0A1E3P840</accession>
<dbReference type="EMBL" id="KV454208">
    <property type="protein sequence ID" value="ODQ61575.1"/>
    <property type="molecule type" value="Genomic_DNA"/>
</dbReference>
<evidence type="ECO:0000313" key="3">
    <source>
        <dbReference type="EMBL" id="ODQ61575.1"/>
    </source>
</evidence>
<feature type="transmembrane region" description="Helical" evidence="1">
    <location>
        <begin position="586"/>
        <end position="608"/>
    </location>
</feature>
<evidence type="ECO:0000256" key="1">
    <source>
        <dbReference type="SAM" id="Phobius"/>
    </source>
</evidence>
<dbReference type="STRING" id="683960.A0A1E3P840"/>
<feature type="transmembrane region" description="Helical" evidence="1">
    <location>
        <begin position="527"/>
        <end position="548"/>
    </location>
</feature>
<dbReference type="GO" id="GO:0016020">
    <property type="term" value="C:membrane"/>
    <property type="evidence" value="ECO:0007669"/>
    <property type="project" value="TreeGrafter"/>
</dbReference>
<feature type="transmembrane region" description="Helical" evidence="1">
    <location>
        <begin position="500"/>
        <end position="520"/>
    </location>
</feature>
<keyword evidence="1" id="KW-0812">Transmembrane</keyword>
<dbReference type="InterPro" id="IPR010308">
    <property type="entry name" value="TRP_C"/>
</dbReference>
<feature type="domain" description="TRP C-terminal" evidence="2">
    <location>
        <begin position="368"/>
        <end position="621"/>
    </location>
</feature>
<dbReference type="OrthoDB" id="3980903at2759"/>
<dbReference type="Proteomes" id="UP000094112">
    <property type="component" value="Unassembled WGS sequence"/>
</dbReference>
<proteinExistence type="predicted"/>
<feature type="transmembrane region" description="Helical" evidence="1">
    <location>
        <begin position="554"/>
        <end position="574"/>
    </location>
</feature>
<feature type="transmembrane region" description="Helical" evidence="1">
    <location>
        <begin position="410"/>
        <end position="436"/>
    </location>
</feature>
<dbReference type="InterPro" id="IPR040241">
    <property type="entry name" value="TRP_Flc/Pkd2-like"/>
</dbReference>
<dbReference type="PANTHER" id="PTHR31145">
    <property type="entry name" value="INTEGRAL MEMBRANE PROTEIN (AFU_ORTHOLOGUE AFUA_7G01610)"/>
    <property type="match status" value="1"/>
</dbReference>
<evidence type="ECO:0000313" key="4">
    <source>
        <dbReference type="Proteomes" id="UP000094112"/>
    </source>
</evidence>